<dbReference type="PANTHER" id="PTHR37816">
    <property type="entry name" value="YALI0E33011P"/>
    <property type="match status" value="1"/>
</dbReference>
<protein>
    <submittedName>
        <fullName evidence="1">Uncharacterized protein</fullName>
    </submittedName>
</protein>
<sequence>MRAPEELRDQRLNEIINYDSWIIEGVYRSWVEASFLAADKIIILMPALSIQEERIWKRYDDYVSGVTIGPKRETFESVRNLIEWNKKYNSEKLPHFIKNCEYKEKIITVADNLDLLEILK</sequence>
<organism evidence="1 2">
    <name type="scientific">Paenibacillus glycanilyticus</name>
    <dbReference type="NCBI Taxonomy" id="126569"/>
    <lineage>
        <taxon>Bacteria</taxon>
        <taxon>Bacillati</taxon>
        <taxon>Bacillota</taxon>
        <taxon>Bacilli</taxon>
        <taxon>Bacillales</taxon>
        <taxon>Paenibacillaceae</taxon>
        <taxon>Paenibacillus</taxon>
    </lineage>
</organism>
<keyword evidence="2" id="KW-1185">Reference proteome</keyword>
<reference evidence="1 2" key="1">
    <citation type="submission" date="2023-03" db="EMBL/GenBank/DDBJ databases">
        <title>Draft genome sequence of the bacteria which degrade cell wall of Tricholomamatutake.</title>
        <authorList>
            <person name="Konishi Y."/>
            <person name="Fukuta Y."/>
            <person name="Shirasaka N."/>
        </authorList>
    </citation>
    <scope>NUCLEOTIDE SEQUENCE [LARGE SCALE GENOMIC DNA]</scope>
    <source>
        <strain evidence="2">mu1</strain>
    </source>
</reference>
<name>A0ABQ6GG77_9BACL</name>
<evidence type="ECO:0000313" key="2">
    <source>
        <dbReference type="Proteomes" id="UP001157114"/>
    </source>
</evidence>
<dbReference type="PANTHER" id="PTHR37816:SF2">
    <property type="entry name" value="DNA TOPOLOGY MODULATION PROTEIN FLAR-RELATED PROTEIN"/>
    <property type="match status" value="1"/>
</dbReference>
<dbReference type="EMBL" id="BSSQ01000010">
    <property type="protein sequence ID" value="GLX68047.1"/>
    <property type="molecule type" value="Genomic_DNA"/>
</dbReference>
<dbReference type="InterPro" id="IPR052922">
    <property type="entry name" value="Cytidylate_Kinase-2"/>
</dbReference>
<accession>A0ABQ6GG77</accession>
<gene>
    <name evidence="1" type="ORF">MU1_23920</name>
</gene>
<evidence type="ECO:0000313" key="1">
    <source>
        <dbReference type="EMBL" id="GLX68047.1"/>
    </source>
</evidence>
<dbReference type="Proteomes" id="UP001157114">
    <property type="component" value="Unassembled WGS sequence"/>
</dbReference>
<comment type="caution">
    <text evidence="1">The sequence shown here is derived from an EMBL/GenBank/DDBJ whole genome shotgun (WGS) entry which is preliminary data.</text>
</comment>
<dbReference type="SUPFAM" id="SSF52540">
    <property type="entry name" value="P-loop containing nucleoside triphosphate hydrolases"/>
    <property type="match status" value="1"/>
</dbReference>
<dbReference type="InterPro" id="IPR027417">
    <property type="entry name" value="P-loop_NTPase"/>
</dbReference>
<proteinExistence type="predicted"/>